<reference evidence="1" key="1">
    <citation type="submission" date="2022-07" db="EMBL/GenBank/DDBJ databases">
        <title>Description and genome-wide analysis of Profundicola chukchiensis gen. nov., sp. nov., marine bacteria isolated from bottom sediments of the Chukchi Sea.</title>
        <authorList>
            <person name="Romanenko L."/>
            <person name="Otstavnykh N."/>
            <person name="Kurilenko V."/>
            <person name="Eremeev V."/>
            <person name="Velansky P."/>
            <person name="Mikhailov V."/>
            <person name="Isaeva M."/>
        </authorList>
    </citation>
    <scope>NUCLEOTIDE SEQUENCE</scope>
    <source>
        <strain evidence="1">KMM 9713</strain>
    </source>
</reference>
<comment type="caution">
    <text evidence="1">The sequence shown here is derived from an EMBL/GenBank/DDBJ whole genome shotgun (WGS) entry which is preliminary data.</text>
</comment>
<evidence type="ECO:0000313" key="1">
    <source>
        <dbReference type="EMBL" id="MDG4944842.1"/>
    </source>
</evidence>
<dbReference type="Proteomes" id="UP001152599">
    <property type="component" value="Unassembled WGS sequence"/>
</dbReference>
<proteinExistence type="predicted"/>
<name>A0A9X4MWI3_9FLAO</name>
<organism evidence="1 2">
    <name type="scientific">Profundicola chukchiensis</name>
    <dbReference type="NCBI Taxonomy" id="2961959"/>
    <lineage>
        <taxon>Bacteria</taxon>
        <taxon>Pseudomonadati</taxon>
        <taxon>Bacteroidota</taxon>
        <taxon>Flavobacteriia</taxon>
        <taxon>Flavobacteriales</taxon>
        <taxon>Weeksellaceae</taxon>
        <taxon>Profundicola</taxon>
    </lineage>
</organism>
<dbReference type="EMBL" id="JANCMU010000001">
    <property type="protein sequence ID" value="MDG4944842.1"/>
    <property type="molecule type" value="Genomic_DNA"/>
</dbReference>
<accession>A0A9X4MWI3</accession>
<gene>
    <name evidence="1" type="ORF">NMK71_00295</name>
</gene>
<dbReference type="AlphaFoldDB" id="A0A9X4MWI3"/>
<sequence length="159" mass="18414">MKYFIFILSVLTLLASCEEDDICLDGKTPQLYLKFQNQTPASEGRMDSLIVYRKEANGNFEMILAKAQLNAIDSAKVSLRIDEVNQTELILTTRRNEPALYDTLRINYDRNVVYGSKACGYKVNYIQTEYNITQQFFVDKEELDTNITNEEAPHLLLYY</sequence>
<dbReference type="RefSeq" id="WP_304419594.1">
    <property type="nucleotide sequence ID" value="NZ_JANCMU010000001.1"/>
</dbReference>
<keyword evidence="2" id="KW-1185">Reference proteome</keyword>
<dbReference type="Pfam" id="PF20050">
    <property type="entry name" value="DUF6452"/>
    <property type="match status" value="1"/>
</dbReference>
<dbReference type="InterPro" id="IPR045607">
    <property type="entry name" value="DUF6452"/>
</dbReference>
<protein>
    <submittedName>
        <fullName evidence="1">DUF6452 family protein</fullName>
    </submittedName>
</protein>
<dbReference type="PROSITE" id="PS51257">
    <property type="entry name" value="PROKAR_LIPOPROTEIN"/>
    <property type="match status" value="1"/>
</dbReference>
<evidence type="ECO:0000313" key="2">
    <source>
        <dbReference type="Proteomes" id="UP001152599"/>
    </source>
</evidence>